<evidence type="ECO:0000313" key="1">
    <source>
        <dbReference type="EMBL" id="KAK9790539.1"/>
    </source>
</evidence>
<dbReference type="Proteomes" id="UP001465755">
    <property type="component" value="Unassembled WGS sequence"/>
</dbReference>
<evidence type="ECO:0000313" key="2">
    <source>
        <dbReference type="Proteomes" id="UP001465755"/>
    </source>
</evidence>
<sequence>MILYKTNNKHRDRASVIAQFQRQRCAPMLCSEQLADILSVHVCSKLHFSGLQALSLTCKMLRHLVSERLPASTWKSVASNALPLAHPWLSLPGSEIRSCLERSARAKPVLPEPIWASIWEGWEDQTGQRNIASALNHQASQLIMYNDDSLSIHQLTLADKQSPLSLITTKDLGMPEADMRTAMTHFLWSNDDSFVAVQVEICNAEDSRAVDSVTTLIGVQSTSRLPSRQMASSWAFMLSIPQGRASNFGIYLLGKRMCVSQGRGKEIP</sequence>
<name>A0AAW1NST8_9CHLO</name>
<proteinExistence type="predicted"/>
<accession>A0AAW1NST8</accession>
<reference evidence="1 2" key="1">
    <citation type="journal article" date="2024" name="Nat. Commun.">
        <title>Phylogenomics reveals the evolutionary origins of lichenization in chlorophyte algae.</title>
        <authorList>
            <person name="Puginier C."/>
            <person name="Libourel C."/>
            <person name="Otte J."/>
            <person name="Skaloud P."/>
            <person name="Haon M."/>
            <person name="Grisel S."/>
            <person name="Petersen M."/>
            <person name="Berrin J.G."/>
            <person name="Delaux P.M."/>
            <person name="Dal Grande F."/>
            <person name="Keller J."/>
        </authorList>
    </citation>
    <scope>NUCLEOTIDE SEQUENCE [LARGE SCALE GENOMIC DNA]</scope>
    <source>
        <strain evidence="1 2">SAG 2036</strain>
    </source>
</reference>
<organism evidence="1 2">
    <name type="scientific">Symbiochloris irregularis</name>
    <dbReference type="NCBI Taxonomy" id="706552"/>
    <lineage>
        <taxon>Eukaryota</taxon>
        <taxon>Viridiplantae</taxon>
        <taxon>Chlorophyta</taxon>
        <taxon>core chlorophytes</taxon>
        <taxon>Trebouxiophyceae</taxon>
        <taxon>Trebouxiales</taxon>
        <taxon>Trebouxiaceae</taxon>
        <taxon>Symbiochloris</taxon>
    </lineage>
</organism>
<keyword evidence="2" id="KW-1185">Reference proteome</keyword>
<comment type="caution">
    <text evidence="1">The sequence shown here is derived from an EMBL/GenBank/DDBJ whole genome shotgun (WGS) entry which is preliminary data.</text>
</comment>
<dbReference type="EMBL" id="JALJOQ010000191">
    <property type="protein sequence ID" value="KAK9790539.1"/>
    <property type="molecule type" value="Genomic_DNA"/>
</dbReference>
<evidence type="ECO:0008006" key="3">
    <source>
        <dbReference type="Google" id="ProtNLM"/>
    </source>
</evidence>
<protein>
    <recommendedName>
        <fullName evidence="3">F-box domain-containing protein</fullName>
    </recommendedName>
</protein>
<dbReference type="AlphaFoldDB" id="A0AAW1NST8"/>
<gene>
    <name evidence="1" type="ORF">WJX73_005639</name>
</gene>